<proteinExistence type="predicted"/>
<keyword evidence="2" id="KW-0812">Transmembrane</keyword>
<protein>
    <submittedName>
        <fullName evidence="3">Uncharacterized protein</fullName>
    </submittedName>
</protein>
<dbReference type="EMBL" id="CP001778">
    <property type="protein sequence ID" value="ADD44067.1"/>
    <property type="molecule type" value="Genomic_DNA"/>
</dbReference>
<evidence type="ECO:0000256" key="1">
    <source>
        <dbReference type="SAM" id="MobiDB-lite"/>
    </source>
</evidence>
<keyword evidence="2" id="KW-0472">Membrane</keyword>
<accession>D3Q518</accession>
<feature type="transmembrane region" description="Helical" evidence="2">
    <location>
        <begin position="74"/>
        <end position="96"/>
    </location>
</feature>
<evidence type="ECO:0000313" key="3">
    <source>
        <dbReference type="EMBL" id="ADD44067.1"/>
    </source>
</evidence>
<evidence type="ECO:0000256" key="2">
    <source>
        <dbReference type="SAM" id="Phobius"/>
    </source>
</evidence>
<gene>
    <name evidence="3" type="ordered locus">Snas_4421</name>
</gene>
<reference evidence="3 4" key="1">
    <citation type="journal article" date="2009" name="Stand. Genomic Sci.">
        <title>Complete genome sequence of Stackebrandtia nassauensis type strain (LLR-40K-21).</title>
        <authorList>
            <person name="Munk C."/>
            <person name="Lapidus A."/>
            <person name="Copeland A."/>
            <person name="Jando M."/>
            <person name="Mayilraj S."/>
            <person name="Glavina Del Rio T."/>
            <person name="Nolan M."/>
            <person name="Chen F."/>
            <person name="Lucas S."/>
            <person name="Tice H."/>
            <person name="Cheng J.F."/>
            <person name="Han C."/>
            <person name="Detter J.C."/>
            <person name="Bruce D."/>
            <person name="Goodwin L."/>
            <person name="Chain P."/>
            <person name="Pitluck S."/>
            <person name="Goker M."/>
            <person name="Ovchinikova G."/>
            <person name="Pati A."/>
            <person name="Ivanova N."/>
            <person name="Mavromatis K."/>
            <person name="Chen A."/>
            <person name="Palaniappan K."/>
            <person name="Land M."/>
            <person name="Hauser L."/>
            <person name="Chang Y.J."/>
            <person name="Jeffries C.D."/>
            <person name="Bristow J."/>
            <person name="Eisen J.A."/>
            <person name="Markowitz V."/>
            <person name="Hugenholtz P."/>
            <person name="Kyrpides N.C."/>
            <person name="Klenk H.P."/>
        </authorList>
    </citation>
    <scope>NUCLEOTIDE SEQUENCE [LARGE SCALE GENOMIC DNA]</scope>
    <source>
        <strain evidence="4">DSM 44728 / CIP 108903 / NRRL B-16338 / NBRC 102104 / LLR-40K-21</strain>
    </source>
</reference>
<name>D3Q518_STANL</name>
<feature type="transmembrane region" description="Helical" evidence="2">
    <location>
        <begin position="51"/>
        <end position="67"/>
    </location>
</feature>
<dbReference type="HOGENOM" id="CLU_2289941_0_0_11"/>
<organism evidence="3 4">
    <name type="scientific">Stackebrandtia nassauensis (strain DSM 44728 / CIP 108903 / NRRL B-16338 / NBRC 102104 / LLR-40K-21)</name>
    <dbReference type="NCBI Taxonomy" id="446470"/>
    <lineage>
        <taxon>Bacteria</taxon>
        <taxon>Bacillati</taxon>
        <taxon>Actinomycetota</taxon>
        <taxon>Actinomycetes</taxon>
        <taxon>Glycomycetales</taxon>
        <taxon>Glycomycetaceae</taxon>
        <taxon>Stackebrandtia</taxon>
    </lineage>
</organism>
<keyword evidence="2" id="KW-1133">Transmembrane helix</keyword>
<feature type="region of interest" description="Disordered" evidence="1">
    <location>
        <begin position="1"/>
        <end position="20"/>
    </location>
</feature>
<dbReference type="STRING" id="446470.Snas_4421"/>
<dbReference type="AlphaFoldDB" id="D3Q518"/>
<dbReference type="Proteomes" id="UP000000844">
    <property type="component" value="Chromosome"/>
</dbReference>
<evidence type="ECO:0000313" key="4">
    <source>
        <dbReference type="Proteomes" id="UP000000844"/>
    </source>
</evidence>
<keyword evidence="4" id="KW-1185">Reference proteome</keyword>
<dbReference type="KEGG" id="sna:Snas_4421"/>
<sequence length="101" mass="11749">MGIEKTRGFEAGPPRDDNGKVIDGSWYHRRWLAYRRTPGFWLRQIYFGWKVWWLVAAAWFVVFYGLIHRRGRIVMLLVVGWLLVLAYGPELAAWLAGVGSP</sequence>